<evidence type="ECO:0000313" key="5">
    <source>
        <dbReference type="EMBL" id="EOT64142.1"/>
    </source>
</evidence>
<evidence type="ECO:0000313" key="4">
    <source>
        <dbReference type="EMBL" id="EOH77444.1"/>
    </source>
</evidence>
<name>R2RNC0_9ENTE</name>
<comment type="caution">
    <text evidence="4">The sequence shown here is derived from an EMBL/GenBank/DDBJ whole genome shotgun (WGS) entry which is preliminary data.</text>
</comment>
<reference evidence="4 6" key="1">
    <citation type="submission" date="2013-02" db="EMBL/GenBank/DDBJ databases">
        <title>The Genome Sequence of Enterococcus malodoratus ATCC_43197.</title>
        <authorList>
            <consortium name="The Broad Institute Genome Sequencing Platform"/>
            <consortium name="The Broad Institute Genome Sequencing Center for Infectious Disease"/>
            <person name="Earl A.M."/>
            <person name="Gilmore M.S."/>
            <person name="Lebreton F."/>
            <person name="Walker B."/>
            <person name="Young S.K."/>
            <person name="Zeng Q."/>
            <person name="Gargeya S."/>
            <person name="Fitzgerald M."/>
            <person name="Haas B."/>
            <person name="Abouelleil A."/>
            <person name="Alvarado L."/>
            <person name="Arachchi H.M."/>
            <person name="Berlin A.M."/>
            <person name="Chapman S.B."/>
            <person name="Dewar J."/>
            <person name="Goldberg J."/>
            <person name="Griggs A."/>
            <person name="Gujja S."/>
            <person name="Hansen M."/>
            <person name="Howarth C."/>
            <person name="Imamovic A."/>
            <person name="Larimer J."/>
            <person name="McCowan C."/>
            <person name="Murphy C."/>
            <person name="Neiman D."/>
            <person name="Pearson M."/>
            <person name="Priest M."/>
            <person name="Roberts A."/>
            <person name="Saif S."/>
            <person name="Shea T."/>
            <person name="Sisk P."/>
            <person name="Sykes S."/>
            <person name="Wortman J."/>
            <person name="Nusbaum C."/>
            <person name="Birren B."/>
        </authorList>
    </citation>
    <scope>NUCLEOTIDE SEQUENCE [LARGE SCALE GENOMIC DNA]</scope>
    <source>
        <strain evidence="4 6">ATCC 43197</strain>
    </source>
</reference>
<proteinExistence type="predicted"/>
<keyword evidence="2" id="KW-0812">Transmembrane</keyword>
<dbReference type="NCBIfam" id="TIGR01167">
    <property type="entry name" value="LPXTG_anchor"/>
    <property type="match status" value="1"/>
</dbReference>
<feature type="compositionally biased region" description="Basic and acidic residues" evidence="1">
    <location>
        <begin position="48"/>
        <end position="58"/>
    </location>
</feature>
<reference evidence="5 7" key="2">
    <citation type="submission" date="2013-03" db="EMBL/GenBank/DDBJ databases">
        <title>The Genome Sequence of Enterococcus malodoratus ATCC_43197 (PacBio/Illumina hybrid assembly).</title>
        <authorList>
            <consortium name="The Broad Institute Genomics Platform"/>
            <consortium name="The Broad Institute Genome Sequencing Center for Infectious Disease"/>
            <person name="Earl A."/>
            <person name="Russ C."/>
            <person name="Gilmore M."/>
            <person name="Surin D."/>
            <person name="Walker B."/>
            <person name="Young S."/>
            <person name="Zeng Q."/>
            <person name="Gargeya S."/>
            <person name="Fitzgerald M."/>
            <person name="Haas B."/>
            <person name="Abouelleil A."/>
            <person name="Allen A.W."/>
            <person name="Alvarado L."/>
            <person name="Arachchi H.M."/>
            <person name="Berlin A.M."/>
            <person name="Chapman S.B."/>
            <person name="Gainer-Dewar J."/>
            <person name="Goldberg J."/>
            <person name="Griggs A."/>
            <person name="Gujja S."/>
            <person name="Hansen M."/>
            <person name="Howarth C."/>
            <person name="Imamovic A."/>
            <person name="Ireland A."/>
            <person name="Larimer J."/>
            <person name="McCowan C."/>
            <person name="Murphy C."/>
            <person name="Pearson M."/>
            <person name="Poon T.W."/>
            <person name="Priest M."/>
            <person name="Roberts A."/>
            <person name="Saif S."/>
            <person name="Shea T."/>
            <person name="Sisk P."/>
            <person name="Sykes S."/>
            <person name="Wortman J."/>
            <person name="Nusbaum C."/>
            <person name="Birren B."/>
        </authorList>
    </citation>
    <scope>NUCLEOTIDE SEQUENCE [LARGE SCALE GENOMIC DNA]</scope>
    <source>
        <strain evidence="5 7">ATCC 43197</strain>
    </source>
</reference>
<feature type="region of interest" description="Disordered" evidence="1">
    <location>
        <begin position="44"/>
        <end position="82"/>
    </location>
</feature>
<dbReference type="eggNOG" id="ENOG503074U">
    <property type="taxonomic scope" value="Bacteria"/>
</dbReference>
<feature type="chain" id="PRO_5004355222" evidence="3">
    <location>
        <begin position="25"/>
        <end position="120"/>
    </location>
</feature>
<evidence type="ECO:0000313" key="6">
    <source>
        <dbReference type="Proteomes" id="UP000013783"/>
    </source>
</evidence>
<evidence type="ECO:0000313" key="7">
    <source>
        <dbReference type="Proteomes" id="UP000014148"/>
    </source>
</evidence>
<organism evidence="4 6">
    <name type="scientific">Enterococcus malodoratus ATCC 43197</name>
    <dbReference type="NCBI Taxonomy" id="1158601"/>
    <lineage>
        <taxon>Bacteria</taxon>
        <taxon>Bacillati</taxon>
        <taxon>Bacillota</taxon>
        <taxon>Bacilli</taxon>
        <taxon>Lactobacillales</taxon>
        <taxon>Enterococcaceae</taxon>
        <taxon>Enterococcus</taxon>
    </lineage>
</organism>
<keyword evidence="7" id="KW-1185">Reference proteome</keyword>
<dbReference type="EMBL" id="ASWA01000004">
    <property type="protein sequence ID" value="EOT64142.1"/>
    <property type="molecule type" value="Genomic_DNA"/>
</dbReference>
<dbReference type="PATRIC" id="fig|1158601.3.peg.2051"/>
<keyword evidence="2" id="KW-0472">Membrane</keyword>
<dbReference type="RefSeq" id="WP_010740916.1">
    <property type="nucleotide sequence ID" value="NZ_KB946250.1"/>
</dbReference>
<evidence type="ECO:0000256" key="1">
    <source>
        <dbReference type="SAM" id="MobiDB-lite"/>
    </source>
</evidence>
<dbReference type="STRING" id="71451.RV07_GL004311"/>
<dbReference type="EMBL" id="AJAK01000015">
    <property type="protein sequence ID" value="EOH77444.1"/>
    <property type="molecule type" value="Genomic_DNA"/>
</dbReference>
<evidence type="ECO:0000256" key="2">
    <source>
        <dbReference type="SAM" id="Phobius"/>
    </source>
</evidence>
<sequence length="120" mass="13127">MKNLTRIIFVALLTVTLSGKTAAAAEKEEKFETNGQTSFYGTYEYDTSEEKVEHEPVSDGKSNGNTSPAKEAKNVSSSGHALLPKTGEAAAPEYLYIGLLLCGTVIYLVRHTKRKEEILE</sequence>
<evidence type="ECO:0000256" key="3">
    <source>
        <dbReference type="SAM" id="SignalP"/>
    </source>
</evidence>
<dbReference type="AlphaFoldDB" id="R2RNC0"/>
<keyword evidence="2" id="KW-1133">Transmembrane helix</keyword>
<dbReference type="Proteomes" id="UP000014148">
    <property type="component" value="Unassembled WGS sequence"/>
</dbReference>
<protein>
    <submittedName>
        <fullName evidence="4">LPXTG-domain-containing protein cell wall anchor domain</fullName>
    </submittedName>
</protein>
<dbReference type="Proteomes" id="UP000013783">
    <property type="component" value="Unassembled WGS sequence"/>
</dbReference>
<gene>
    <name evidence="5" type="ORF">I585_03339</name>
    <name evidence="4" type="ORF">UAI_02081</name>
</gene>
<keyword evidence="3" id="KW-0732">Signal</keyword>
<feature type="compositionally biased region" description="Polar residues" evidence="1">
    <location>
        <begin position="60"/>
        <end position="79"/>
    </location>
</feature>
<accession>R2RNC0</accession>
<feature type="transmembrane region" description="Helical" evidence="2">
    <location>
        <begin position="94"/>
        <end position="110"/>
    </location>
</feature>
<dbReference type="OrthoDB" id="2194361at2"/>
<feature type="signal peptide" evidence="3">
    <location>
        <begin position="1"/>
        <end position="24"/>
    </location>
</feature>